<keyword evidence="3" id="KW-1185">Reference proteome</keyword>
<evidence type="ECO:0000313" key="2">
    <source>
        <dbReference type="EMBL" id="QAB14315.1"/>
    </source>
</evidence>
<feature type="signal peptide" evidence="1">
    <location>
        <begin position="1"/>
        <end position="33"/>
    </location>
</feature>
<dbReference type="AlphaFoldDB" id="A0A451G4C2"/>
<evidence type="ECO:0008006" key="4">
    <source>
        <dbReference type="Google" id="ProtNLM"/>
    </source>
</evidence>
<dbReference type="Proteomes" id="UP000285478">
    <property type="component" value="Chromosome"/>
</dbReference>
<sequence>MPIRRIKMDMFNAYIIRLAIALIAAVLALPASAQTSTPVQIQSDLPDYDVVKPILEKRCIVCHGCYDAPCQLKLSSYTGTARGGSKEKVYDGERITAAQPSRLFMDAQTIQEWREKGFYSLITQQQDGEPSVLYRMLQLKDEHPQPVTGRLPSSYTLGLNREDVCPKADEFDDFALNHPNWGMPYAMPNLPRDEYLTLLNWAKYGAPGTLENLDSVELSEQASFYEKYLNIDTFKHRLMARYIYEHLFLAHLHFADNSPRTFYQLVRSKTPPGVPIEVIHTTRPYDDPGVDRVYYRLRAVKSSIVDKDHLVYHVDGDTYKKYQAWFIFPDYQIKKLPGYDPKTSANPFKTFADMPADGRYRFLLDQAQFIIEGFIKGPVCRGQVALNVIEEQFWVMFFDPDVDVVSNDTEFLAQQAGNLALPSAEGVETFRMLATATTYQNKQRLYLDAKQKLLHSKKERKIKHGFNMIWDGDGHNRNALLTVFRNQDSATVLKGFHGKVPKTAWVIDYPLLERIQYLLVSGFDVYGNVGHQLNTRLYMDFLRMEGENNFLSFLPEDTREKLRNYWYRKTSEESIKTDLTPTKTGIDYVTKHPKQEFFDRVVQLEQFRDVLNSDPINRPKMPFKDGDPDARIQNFLQQLADLKGEKIEGWPEVSFLRVTRYNGDESWYTLFLNRGYYNVSSLLFDKYNRAPKENSVTVVEGLQTSYPGMFFDLGEQDVNVFLALASRVKDKSQLQRWVKAYGVRRTAPAFWDFSDDLLFYQQKAEPVTWGIFDLNRYLND</sequence>
<feature type="chain" id="PRO_5019207440" description="Peptidylprolyl isomerase" evidence="1">
    <location>
        <begin position="34"/>
        <end position="780"/>
    </location>
</feature>
<dbReference type="Pfam" id="PF06934">
    <property type="entry name" value="CTI"/>
    <property type="match status" value="1"/>
</dbReference>
<keyword evidence="1" id="KW-0732">Signal</keyword>
<accession>A0A451G4C2</accession>
<name>A0A451G4C2_9GAMM</name>
<dbReference type="InterPro" id="IPR010706">
    <property type="entry name" value="Fatty_acid_cis-trans_isomerase"/>
</dbReference>
<organism evidence="2 3">
    <name type="scientific">Hydrogenovibrio thermophilus</name>
    <dbReference type="NCBI Taxonomy" id="265883"/>
    <lineage>
        <taxon>Bacteria</taxon>
        <taxon>Pseudomonadati</taxon>
        <taxon>Pseudomonadota</taxon>
        <taxon>Gammaproteobacteria</taxon>
        <taxon>Thiotrichales</taxon>
        <taxon>Piscirickettsiaceae</taxon>
        <taxon>Hydrogenovibrio</taxon>
    </lineage>
</organism>
<protein>
    <recommendedName>
        <fullName evidence="4">Peptidylprolyl isomerase</fullName>
    </recommendedName>
</protein>
<gene>
    <name evidence="2" type="ORF">EPV75_00815</name>
</gene>
<dbReference type="KEGG" id="htr:EPV75_00815"/>
<evidence type="ECO:0000256" key="1">
    <source>
        <dbReference type="SAM" id="SignalP"/>
    </source>
</evidence>
<dbReference type="EMBL" id="CP035033">
    <property type="protein sequence ID" value="QAB14315.1"/>
    <property type="molecule type" value="Genomic_DNA"/>
</dbReference>
<proteinExistence type="predicted"/>
<evidence type="ECO:0000313" key="3">
    <source>
        <dbReference type="Proteomes" id="UP000285478"/>
    </source>
</evidence>
<reference evidence="2 3" key="1">
    <citation type="journal article" date="2018" name="Environ. Microbiol.">
        <title>Genomes of ubiquitous marine and hypersaline Hydrogenovibrio, Thiomicrorhabdus and Thiomicrospira spp. encode a diversity of mechanisms to sustain chemolithoautotrophy in heterogeneous environments.</title>
        <authorList>
            <person name="Scott K.M."/>
            <person name="Williams J."/>
            <person name="Porter C.M.B."/>
            <person name="Russel S."/>
            <person name="Harmer T.L."/>
            <person name="Paul J.H."/>
            <person name="Antonen K.M."/>
            <person name="Bridges M.K."/>
            <person name="Camper G.J."/>
            <person name="Campla C.K."/>
            <person name="Casella L.G."/>
            <person name="Chase E."/>
            <person name="Conrad J.W."/>
            <person name="Cruz M.C."/>
            <person name="Dunlap D.S."/>
            <person name="Duran L."/>
            <person name="Fahsbender E.M."/>
            <person name="Goldsmith D.B."/>
            <person name="Keeley R.F."/>
            <person name="Kondoff M.R."/>
            <person name="Kussy B.I."/>
            <person name="Lane M.K."/>
            <person name="Lawler S."/>
            <person name="Leigh B.A."/>
            <person name="Lewis C."/>
            <person name="Lostal L.M."/>
            <person name="Marking D."/>
            <person name="Mancera P.A."/>
            <person name="McClenthan E.C."/>
            <person name="McIntyre E.A."/>
            <person name="Mine J.A."/>
            <person name="Modi S."/>
            <person name="Moore B.D."/>
            <person name="Morgan W.A."/>
            <person name="Nelson K.M."/>
            <person name="Nguyen K.N."/>
            <person name="Ogburn N."/>
            <person name="Parrino D.G."/>
            <person name="Pedapudi A.D."/>
            <person name="Pelham R.P."/>
            <person name="Preece A.M."/>
            <person name="Rampersad E.A."/>
            <person name="Richardson J.C."/>
            <person name="Rodgers C.M."/>
            <person name="Schaffer B.L."/>
            <person name="Sheridan N.E."/>
            <person name="Solone M.R."/>
            <person name="Staley Z.R."/>
            <person name="Tabuchi M."/>
            <person name="Waide R.J."/>
            <person name="Wanjugi P.W."/>
            <person name="Young S."/>
            <person name="Clum A."/>
            <person name="Daum C."/>
            <person name="Huntemann M."/>
            <person name="Ivanova N."/>
            <person name="Kyrpides N."/>
            <person name="Mikhailova N."/>
            <person name="Palaniappan K."/>
            <person name="Pillay M."/>
            <person name="Reddy T.B.K."/>
            <person name="Shapiro N."/>
            <person name="Stamatis D."/>
            <person name="Varghese N."/>
            <person name="Woyke T."/>
            <person name="Boden R."/>
            <person name="Freyermuth S.K."/>
            <person name="Kerfeld C.A."/>
        </authorList>
    </citation>
    <scope>NUCLEOTIDE SEQUENCE [LARGE SCALE GENOMIC DNA]</scope>
    <source>
        <strain evidence="2 3">JR-2</strain>
    </source>
</reference>